<dbReference type="CDD" id="cd00293">
    <property type="entry name" value="USP-like"/>
    <property type="match status" value="1"/>
</dbReference>
<reference evidence="3 4" key="1">
    <citation type="submission" date="2016-10" db="EMBL/GenBank/DDBJ databases">
        <authorList>
            <person name="de Groot N.N."/>
        </authorList>
    </citation>
    <scope>NUCLEOTIDE SEQUENCE [LARGE SCALE GENOMIC DNA]</scope>
    <source>
        <strain evidence="3 4">DSM 19012</strain>
    </source>
</reference>
<dbReference type="OrthoDB" id="9788959at2"/>
<dbReference type="eggNOG" id="COG0589">
    <property type="taxonomic scope" value="Bacteria"/>
</dbReference>
<dbReference type="RefSeq" id="WP_010527105.1">
    <property type="nucleotide sequence ID" value="NZ_AFSL01000032.1"/>
</dbReference>
<evidence type="ECO:0000259" key="2">
    <source>
        <dbReference type="Pfam" id="PF00582"/>
    </source>
</evidence>
<gene>
    <name evidence="3" type="ORF">SAMN05444380_10623</name>
</gene>
<accession>A0A1I1XFJ7</accession>
<dbReference type="InterPro" id="IPR006016">
    <property type="entry name" value="UspA"/>
</dbReference>
<evidence type="ECO:0000256" key="1">
    <source>
        <dbReference type="ARBA" id="ARBA00008791"/>
    </source>
</evidence>
<sequence>MKHIILLTDFSATARNAALFALKMFKDQPISYQLLNCFDVDFSGSPYILQVKEELAAESRRSLKEELSALHAQFPNARIKPLSAFGPITEVIRKEIESHHSDLIVLGCKGETALEHLLLGSNALEVINNIHHPMLVVPIDARFVPPKKIVFATDLHKVSLDKMADTLTEVVSHYNSELLFLILEDDTLNHLEIEEKVSGYFPGIKTDFHFMENTGDACKDILAFMDEKEANLLALIRHHYNFFEKMFNPNIIKKMVLQPQHPMLILPEKVQSQKTE</sequence>
<evidence type="ECO:0000313" key="3">
    <source>
        <dbReference type="EMBL" id="SFE06156.1"/>
    </source>
</evidence>
<dbReference type="PANTHER" id="PTHR46268:SF6">
    <property type="entry name" value="UNIVERSAL STRESS PROTEIN UP12"/>
    <property type="match status" value="1"/>
</dbReference>
<organism evidence="3 4">
    <name type="scientific">Thermophagus xiamenensis</name>
    <dbReference type="NCBI Taxonomy" id="385682"/>
    <lineage>
        <taxon>Bacteria</taxon>
        <taxon>Pseudomonadati</taxon>
        <taxon>Bacteroidota</taxon>
        <taxon>Bacteroidia</taxon>
        <taxon>Marinilabiliales</taxon>
        <taxon>Marinilabiliaceae</taxon>
        <taxon>Thermophagus</taxon>
    </lineage>
</organism>
<feature type="domain" description="UspA" evidence="2">
    <location>
        <begin position="1"/>
        <end position="138"/>
    </location>
</feature>
<dbReference type="SUPFAM" id="SSF52402">
    <property type="entry name" value="Adenine nucleotide alpha hydrolases-like"/>
    <property type="match status" value="2"/>
</dbReference>
<dbReference type="STRING" id="385682.SAMN05444380_10623"/>
<protein>
    <submittedName>
        <fullName evidence="3">Nucleotide-binding universal stress protein, UspA family</fullName>
    </submittedName>
</protein>
<dbReference type="Pfam" id="PF00582">
    <property type="entry name" value="Usp"/>
    <property type="match status" value="1"/>
</dbReference>
<proteinExistence type="inferred from homology"/>
<keyword evidence="4" id="KW-1185">Reference proteome</keyword>
<dbReference type="PANTHER" id="PTHR46268">
    <property type="entry name" value="STRESS RESPONSE PROTEIN NHAX"/>
    <property type="match status" value="1"/>
</dbReference>
<dbReference type="InParanoid" id="A0A1I1XFJ7"/>
<name>A0A1I1XFJ7_9BACT</name>
<dbReference type="Gene3D" id="3.40.50.12370">
    <property type="match status" value="1"/>
</dbReference>
<dbReference type="EMBL" id="FONA01000006">
    <property type="protein sequence ID" value="SFE06156.1"/>
    <property type="molecule type" value="Genomic_DNA"/>
</dbReference>
<evidence type="ECO:0000313" key="4">
    <source>
        <dbReference type="Proteomes" id="UP000181976"/>
    </source>
</evidence>
<dbReference type="AlphaFoldDB" id="A0A1I1XFJ7"/>
<dbReference type="InterPro" id="IPR006015">
    <property type="entry name" value="Universal_stress_UspA"/>
</dbReference>
<dbReference type="Proteomes" id="UP000181976">
    <property type="component" value="Unassembled WGS sequence"/>
</dbReference>
<comment type="similarity">
    <text evidence="1">Belongs to the universal stress protein A family.</text>
</comment>
<dbReference type="PRINTS" id="PR01438">
    <property type="entry name" value="UNVRSLSTRESS"/>
</dbReference>